<dbReference type="InterPro" id="IPR000595">
    <property type="entry name" value="cNMP-bd_dom"/>
</dbReference>
<dbReference type="PANTHER" id="PTHR10217">
    <property type="entry name" value="VOLTAGE AND LIGAND GATED POTASSIUM CHANNEL"/>
    <property type="match status" value="1"/>
</dbReference>
<protein>
    <recommendedName>
        <fullName evidence="2">Cyclic nucleotide-binding domain-containing protein</fullName>
    </recommendedName>
</protein>
<evidence type="ECO:0000256" key="1">
    <source>
        <dbReference type="SAM" id="Phobius"/>
    </source>
</evidence>
<feature type="transmembrane region" description="Helical" evidence="1">
    <location>
        <begin position="46"/>
        <end position="72"/>
    </location>
</feature>
<feature type="transmembrane region" description="Helical" evidence="1">
    <location>
        <begin position="311"/>
        <end position="334"/>
    </location>
</feature>
<dbReference type="InterPro" id="IPR018490">
    <property type="entry name" value="cNMP-bd_dom_sf"/>
</dbReference>
<dbReference type="InterPro" id="IPR050818">
    <property type="entry name" value="KCNH_animal-type"/>
</dbReference>
<name>A0A9P0I241_SPOLI</name>
<evidence type="ECO:0000313" key="4">
    <source>
        <dbReference type="Proteomes" id="UP001153321"/>
    </source>
</evidence>
<dbReference type="InterPro" id="IPR014710">
    <property type="entry name" value="RmlC-like_jellyroll"/>
</dbReference>
<dbReference type="Gene3D" id="2.60.120.10">
    <property type="entry name" value="Jelly Rolls"/>
    <property type="match status" value="2"/>
</dbReference>
<feature type="domain" description="Cyclic nucleotide-binding" evidence="2">
    <location>
        <begin position="171"/>
        <end position="248"/>
    </location>
</feature>
<evidence type="ECO:0000259" key="2">
    <source>
        <dbReference type="PROSITE" id="PS50042"/>
    </source>
</evidence>
<dbReference type="SUPFAM" id="SSF51206">
    <property type="entry name" value="cAMP-binding domain-like"/>
    <property type="match status" value="2"/>
</dbReference>
<dbReference type="Proteomes" id="UP001153321">
    <property type="component" value="Chromosome 17"/>
</dbReference>
<dbReference type="CDD" id="cd00038">
    <property type="entry name" value="CAP_ED"/>
    <property type="match status" value="2"/>
</dbReference>
<accession>A0A9P0I241</accession>
<feature type="domain" description="Cyclic nucleotide-binding" evidence="2">
    <location>
        <begin position="392"/>
        <end position="433"/>
    </location>
</feature>
<dbReference type="GO" id="GO:0005242">
    <property type="term" value="F:inward rectifier potassium channel activity"/>
    <property type="evidence" value="ECO:0007669"/>
    <property type="project" value="TreeGrafter"/>
</dbReference>
<keyword evidence="4" id="KW-1185">Reference proteome</keyword>
<feature type="domain" description="Cyclic nucleotide-binding" evidence="2">
    <location>
        <begin position="568"/>
        <end position="591"/>
    </location>
</feature>
<dbReference type="PANTHER" id="PTHR10217:SF548">
    <property type="entry name" value="GH12235P"/>
    <property type="match status" value="1"/>
</dbReference>
<proteinExistence type="predicted"/>
<feature type="transmembrane region" description="Helical" evidence="1">
    <location>
        <begin position="346"/>
        <end position="369"/>
    </location>
</feature>
<keyword evidence="1" id="KW-1133">Transmembrane helix</keyword>
<keyword evidence="1" id="KW-0812">Transmembrane</keyword>
<organism evidence="3 4">
    <name type="scientific">Spodoptera littoralis</name>
    <name type="common">Egyptian cotton leafworm</name>
    <dbReference type="NCBI Taxonomy" id="7109"/>
    <lineage>
        <taxon>Eukaryota</taxon>
        <taxon>Metazoa</taxon>
        <taxon>Ecdysozoa</taxon>
        <taxon>Arthropoda</taxon>
        <taxon>Hexapoda</taxon>
        <taxon>Insecta</taxon>
        <taxon>Pterygota</taxon>
        <taxon>Neoptera</taxon>
        <taxon>Endopterygota</taxon>
        <taxon>Lepidoptera</taxon>
        <taxon>Glossata</taxon>
        <taxon>Ditrysia</taxon>
        <taxon>Noctuoidea</taxon>
        <taxon>Noctuidae</taxon>
        <taxon>Amphipyrinae</taxon>
        <taxon>Spodoptera</taxon>
    </lineage>
</organism>
<dbReference type="Pfam" id="PF00027">
    <property type="entry name" value="cNMP_binding"/>
    <property type="match status" value="2"/>
</dbReference>
<keyword evidence="1" id="KW-0472">Membrane</keyword>
<gene>
    <name evidence="3" type="ORF">SPLIT_LOCUS3444</name>
</gene>
<reference evidence="3" key="1">
    <citation type="submission" date="2022-02" db="EMBL/GenBank/DDBJ databases">
        <authorList>
            <person name="King R."/>
        </authorList>
    </citation>
    <scope>NUCLEOTIDE SEQUENCE</scope>
</reference>
<dbReference type="EMBL" id="LR824548">
    <property type="protein sequence ID" value="CAH1638086.1"/>
    <property type="molecule type" value="Genomic_DNA"/>
</dbReference>
<dbReference type="GO" id="GO:0042391">
    <property type="term" value="P:regulation of membrane potential"/>
    <property type="evidence" value="ECO:0007669"/>
    <property type="project" value="TreeGrafter"/>
</dbReference>
<evidence type="ECO:0000313" key="3">
    <source>
        <dbReference type="EMBL" id="CAH1638086.1"/>
    </source>
</evidence>
<dbReference type="PROSITE" id="PS50042">
    <property type="entry name" value="CNMP_BINDING_3"/>
    <property type="match status" value="4"/>
</dbReference>
<dbReference type="GO" id="GO:0005886">
    <property type="term" value="C:plasma membrane"/>
    <property type="evidence" value="ECO:0007669"/>
    <property type="project" value="TreeGrafter"/>
</dbReference>
<dbReference type="SMART" id="SM00100">
    <property type="entry name" value="cNMP"/>
    <property type="match status" value="2"/>
</dbReference>
<feature type="domain" description="Cyclic nucleotide-binding" evidence="2">
    <location>
        <begin position="453"/>
        <end position="527"/>
    </location>
</feature>
<dbReference type="AlphaFoldDB" id="A0A9P0I241"/>
<sequence>MPSLYHLPEKLNGHQLHLIFAQSLNLAESGMLGMNFGRFSIDRLNLGVGFVLFALGFTFWFISCYTLSLLVLNIRGDTMYQNSVHQLVTFLKSERVENSIIERVVEHFRYCWIRTKGVNLQQLTNERIGAVFGQDLSYNFYKKTFTILDSIIGGGEIVQRQLASVSAVAYYLPNHDIFREMDVCRYICIVHRGRVNVFKNGKKIIILTKGDVFGQLEGVKVRPVRVTAVAENHVDLLLIEISAFQTIITDEMRYKISKSRQAKNNFMATKNVFIENPYDSVPYLLRGRKTIILPSHNVPIEAIDGSWYSRWLYLVWLISPFFSSITVFITAALHSGSQSSERLLKLLAITDIIGWVNFVAEFYSAELIVARNKLAYRRFGVKKFRDWTMQISGKCIVREGDTFNTTYFIHQGEVEKWMTDAKTFSILDTIIKGGEAMQRQLASVSTQAFFLGGHDIIRENDLVTYLCVVHRGKVILTKKNRKLIVLTKGDIFGQLLGTRKRPIRVTATAEDKVDVLYIEIDAFQSIITEEWNDFPVEEGKFPIPIRDMRDMVRTIDFSQWTHPDDRGEGKCIVREGDTFNITYFIHEGEVEKWYIDKS</sequence>